<dbReference type="InterPro" id="IPR014722">
    <property type="entry name" value="Rib_uL2_dom2"/>
</dbReference>
<protein>
    <submittedName>
        <fullName evidence="3">Elongation factor P</fullName>
    </submittedName>
</protein>
<dbReference type="Gene3D" id="2.40.50.140">
    <property type="entry name" value="Nucleic acid-binding proteins"/>
    <property type="match status" value="2"/>
</dbReference>
<dbReference type="EMBL" id="JACOZA010000038">
    <property type="protein sequence ID" value="MBI2096819.1"/>
    <property type="molecule type" value="Genomic_DNA"/>
</dbReference>
<dbReference type="InterPro" id="IPR020599">
    <property type="entry name" value="Transl_elong_fac_P/YeiP"/>
</dbReference>
<dbReference type="Pfam" id="PF08207">
    <property type="entry name" value="EFP_N"/>
    <property type="match status" value="1"/>
</dbReference>
<evidence type="ECO:0000256" key="1">
    <source>
        <dbReference type="ARBA" id="ARBA00009479"/>
    </source>
</evidence>
<dbReference type="InterPro" id="IPR008991">
    <property type="entry name" value="Translation_prot_SH3-like_sf"/>
</dbReference>
<evidence type="ECO:0000313" key="3">
    <source>
        <dbReference type="EMBL" id="MBI2096819.1"/>
    </source>
</evidence>
<dbReference type="InterPro" id="IPR015365">
    <property type="entry name" value="Elong-fact-P_C"/>
</dbReference>
<evidence type="ECO:0000259" key="2">
    <source>
        <dbReference type="SMART" id="SM00841"/>
    </source>
</evidence>
<dbReference type="GO" id="GO:0005829">
    <property type="term" value="C:cytosol"/>
    <property type="evidence" value="ECO:0007669"/>
    <property type="project" value="UniProtKB-ARBA"/>
</dbReference>
<dbReference type="PANTHER" id="PTHR30053">
    <property type="entry name" value="ELONGATION FACTOR P"/>
    <property type="match status" value="1"/>
</dbReference>
<dbReference type="Pfam" id="PF09285">
    <property type="entry name" value="Elong-fact-P_C"/>
    <property type="match status" value="1"/>
</dbReference>
<dbReference type="SUPFAM" id="SSF50249">
    <property type="entry name" value="Nucleic acid-binding proteins"/>
    <property type="match status" value="1"/>
</dbReference>
<reference evidence="3" key="1">
    <citation type="submission" date="2020-07" db="EMBL/GenBank/DDBJ databases">
        <title>Huge and variable diversity of episymbiotic CPR bacteria and DPANN archaea in groundwater ecosystems.</title>
        <authorList>
            <person name="He C.Y."/>
            <person name="Keren R."/>
            <person name="Whittaker M."/>
            <person name="Farag I.F."/>
            <person name="Doudna J."/>
            <person name="Cate J.H.D."/>
            <person name="Banfield J.F."/>
        </authorList>
    </citation>
    <scope>NUCLEOTIDE SEQUENCE</scope>
    <source>
        <strain evidence="3">NC_groundwater_193_Ag_S-0.1um_51_7</strain>
    </source>
</reference>
<comment type="caution">
    <text evidence="3">The sequence shown here is derived from an EMBL/GenBank/DDBJ whole genome shotgun (WGS) entry which is preliminary data.</text>
</comment>
<comment type="similarity">
    <text evidence="1">Belongs to the elongation factor P family.</text>
</comment>
<evidence type="ECO:0000313" key="4">
    <source>
        <dbReference type="Proteomes" id="UP000724148"/>
    </source>
</evidence>
<dbReference type="InterPro" id="IPR012340">
    <property type="entry name" value="NA-bd_OB-fold"/>
</dbReference>
<keyword evidence="3" id="KW-0648">Protein biosynthesis</keyword>
<dbReference type="GO" id="GO:0043043">
    <property type="term" value="P:peptide biosynthetic process"/>
    <property type="evidence" value="ECO:0007669"/>
    <property type="project" value="InterPro"/>
</dbReference>
<dbReference type="CDD" id="cd05794">
    <property type="entry name" value="S1_EF-P_repeat_2"/>
    <property type="match status" value="1"/>
</dbReference>
<dbReference type="AlphaFoldDB" id="A0A931WN08"/>
<dbReference type="SUPFAM" id="SSF50104">
    <property type="entry name" value="Translation proteins SH3-like domain"/>
    <property type="match status" value="1"/>
</dbReference>
<keyword evidence="3" id="KW-0251">Elongation factor</keyword>
<sequence length="193" mass="21505">MLSMNDLKRGTLFILEGAPFEVLEISHSHIGRGGSSTTARVRHCMTGQVLTKTFKQSDAFEEADITKRPILFLYDHRGEYVFCDPKDRAKRFPLSREILGDKTNWLKPNTELTAVFLVEDDSERIISIILPIKMDLKVIEAPPAIRGDTAQGGAKSVTLETGAKISVPLFISQDDVVRVNTETGLYAERVIKA</sequence>
<accession>A0A931WN08</accession>
<dbReference type="FunFam" id="2.40.50.140:FF:000004">
    <property type="entry name" value="Elongation factor P"/>
    <property type="match status" value="1"/>
</dbReference>
<dbReference type="SMART" id="SM00841">
    <property type="entry name" value="Elong-fact-P_C"/>
    <property type="match status" value="1"/>
</dbReference>
<dbReference type="PROSITE" id="PS01275">
    <property type="entry name" value="EFP"/>
    <property type="match status" value="1"/>
</dbReference>
<dbReference type="Proteomes" id="UP000724148">
    <property type="component" value="Unassembled WGS sequence"/>
</dbReference>
<name>A0A931WN08_9BACT</name>
<dbReference type="PANTHER" id="PTHR30053:SF14">
    <property type="entry name" value="TRANSLATION ELONGATION FACTOR KOW-LIKE DOMAIN-CONTAINING PROTEIN"/>
    <property type="match status" value="1"/>
</dbReference>
<proteinExistence type="inferred from homology"/>
<dbReference type="NCBIfam" id="NF001810">
    <property type="entry name" value="PRK00529.1"/>
    <property type="match status" value="1"/>
</dbReference>
<organism evidence="3 4">
    <name type="scientific">Candidatus Sungiibacteriota bacterium</name>
    <dbReference type="NCBI Taxonomy" id="2750080"/>
    <lineage>
        <taxon>Bacteria</taxon>
        <taxon>Candidatus Sungiibacteriota</taxon>
    </lineage>
</organism>
<dbReference type="InterPro" id="IPR013852">
    <property type="entry name" value="Transl_elong_P/YeiP_CS"/>
</dbReference>
<dbReference type="Gene3D" id="2.30.30.30">
    <property type="match status" value="1"/>
</dbReference>
<dbReference type="PIRSF" id="PIRSF005901">
    <property type="entry name" value="EF-P"/>
    <property type="match status" value="1"/>
</dbReference>
<feature type="domain" description="Elongation factor P C-terminal" evidence="2">
    <location>
        <begin position="134"/>
        <end position="189"/>
    </location>
</feature>
<dbReference type="InterPro" id="IPR013185">
    <property type="entry name" value="Transl_elong_KOW-like"/>
</dbReference>
<dbReference type="GO" id="GO:0003746">
    <property type="term" value="F:translation elongation factor activity"/>
    <property type="evidence" value="ECO:0007669"/>
    <property type="project" value="UniProtKB-KW"/>
</dbReference>
<gene>
    <name evidence="3" type="ORF">HYT40_01530</name>
</gene>